<dbReference type="PANTHER" id="PTHR13947">
    <property type="entry name" value="GNAT FAMILY N-ACETYLTRANSFERASE"/>
    <property type="match status" value="1"/>
</dbReference>
<dbReference type="GO" id="GO:0008080">
    <property type="term" value="F:N-acetyltransferase activity"/>
    <property type="evidence" value="ECO:0007669"/>
    <property type="project" value="InterPro"/>
</dbReference>
<name>A0A931CL02_9MICC</name>
<organism evidence="3 4">
    <name type="scientific">Arthrobacter terrae</name>
    <dbReference type="NCBI Taxonomy" id="2935737"/>
    <lineage>
        <taxon>Bacteria</taxon>
        <taxon>Bacillati</taxon>
        <taxon>Actinomycetota</taxon>
        <taxon>Actinomycetes</taxon>
        <taxon>Micrococcales</taxon>
        <taxon>Micrococcaceae</taxon>
        <taxon>Arthrobacter</taxon>
    </lineage>
</organism>
<dbReference type="SUPFAM" id="SSF55729">
    <property type="entry name" value="Acyl-CoA N-acyltransferases (Nat)"/>
    <property type="match status" value="1"/>
</dbReference>
<gene>
    <name evidence="3" type="ORF">IV500_03035</name>
</gene>
<dbReference type="AlphaFoldDB" id="A0A931CL02"/>
<evidence type="ECO:0000259" key="2">
    <source>
        <dbReference type="PROSITE" id="PS51186"/>
    </source>
</evidence>
<dbReference type="InterPro" id="IPR050769">
    <property type="entry name" value="NAT_camello-type"/>
</dbReference>
<evidence type="ECO:0000313" key="3">
    <source>
        <dbReference type="EMBL" id="MBG0738405.1"/>
    </source>
</evidence>
<keyword evidence="1" id="KW-0808">Transferase</keyword>
<dbReference type="Pfam" id="PF13508">
    <property type="entry name" value="Acetyltransf_7"/>
    <property type="match status" value="1"/>
</dbReference>
<reference evidence="3 4" key="1">
    <citation type="submission" date="2020-11" db="EMBL/GenBank/DDBJ databases">
        <title>Arthrobacter antarcticus sp. nov., isolated from Antarctic Soil.</title>
        <authorList>
            <person name="Li J."/>
        </authorList>
    </citation>
    <scope>NUCLEOTIDE SEQUENCE [LARGE SCALE GENOMIC DNA]</scope>
    <source>
        <strain evidence="3 4">Z1-20</strain>
    </source>
</reference>
<evidence type="ECO:0000256" key="1">
    <source>
        <dbReference type="ARBA" id="ARBA00022679"/>
    </source>
</evidence>
<keyword evidence="4" id="KW-1185">Reference proteome</keyword>
<evidence type="ECO:0000313" key="4">
    <source>
        <dbReference type="Proteomes" id="UP000655366"/>
    </source>
</evidence>
<dbReference type="InterPro" id="IPR016181">
    <property type="entry name" value="Acyl_CoA_acyltransferase"/>
</dbReference>
<dbReference type="Gene3D" id="3.40.630.30">
    <property type="match status" value="1"/>
</dbReference>
<dbReference type="Proteomes" id="UP000655366">
    <property type="component" value="Unassembled WGS sequence"/>
</dbReference>
<comment type="caution">
    <text evidence="3">The sequence shown here is derived from an EMBL/GenBank/DDBJ whole genome shotgun (WGS) entry which is preliminary data.</text>
</comment>
<dbReference type="PROSITE" id="PS51186">
    <property type="entry name" value="GNAT"/>
    <property type="match status" value="1"/>
</dbReference>
<protein>
    <submittedName>
        <fullName evidence="3">GNAT family N-acetyltransferase</fullName>
    </submittedName>
</protein>
<dbReference type="EMBL" id="JADNYM010000003">
    <property type="protein sequence ID" value="MBG0738405.1"/>
    <property type="molecule type" value="Genomic_DNA"/>
</dbReference>
<dbReference type="RefSeq" id="WP_196395344.1">
    <property type="nucleotide sequence ID" value="NZ_JADNYM010000003.1"/>
</dbReference>
<proteinExistence type="predicted"/>
<dbReference type="InterPro" id="IPR000182">
    <property type="entry name" value="GNAT_dom"/>
</dbReference>
<feature type="domain" description="N-acetyltransferase" evidence="2">
    <location>
        <begin position="5"/>
        <end position="167"/>
    </location>
</feature>
<accession>A0A931CL02</accession>
<dbReference type="PANTHER" id="PTHR13947:SF37">
    <property type="entry name" value="LD18367P"/>
    <property type="match status" value="1"/>
</dbReference>
<sequence>MSSAIIIRPVTESDYDAVARITRDSYLAAGYFDDAEHPYMQRIQQVAVRAAAAPIWVAERDGGIVGSVTLAVAGDEFADIALPDELEFRMLVVDPEVQRGGIGRALVEAIIAHARTLDGICAVGLTTGQDWHGAHALYESTGFHRVPERDWLVPQSRIKLLVYRLDL</sequence>
<dbReference type="CDD" id="cd04301">
    <property type="entry name" value="NAT_SF"/>
    <property type="match status" value="1"/>
</dbReference>